<dbReference type="Proteomes" id="UP000034849">
    <property type="component" value="Unassembled WGS sequence"/>
</dbReference>
<accession>A0A0G0G9H5</accession>
<evidence type="ECO:0000256" key="1">
    <source>
        <dbReference type="SAM" id="Phobius"/>
    </source>
</evidence>
<evidence type="ECO:0000313" key="3">
    <source>
        <dbReference type="Proteomes" id="UP000034849"/>
    </source>
</evidence>
<evidence type="ECO:0000313" key="2">
    <source>
        <dbReference type="EMBL" id="KKQ27748.1"/>
    </source>
</evidence>
<organism evidence="2 3">
    <name type="scientific">Candidatus Magasanikbacteria bacterium GW2011_GWC2_37_14</name>
    <dbReference type="NCBI Taxonomy" id="1619046"/>
    <lineage>
        <taxon>Bacteria</taxon>
        <taxon>Candidatus Magasanikiibacteriota</taxon>
    </lineage>
</organism>
<sequence>MKTRTIVAIIVVVGILLGAVLYRMRENAQVVFKGPGVISYDRETNTLSVSKFLCFNPHGCKPGKEPLYPGVQKYEGITKDKFLYCHVPLTEVPEWNFCNFDPAFGANFGNYHATAEELACLIGVDTTPSTTLEIEVRIR</sequence>
<feature type="transmembrane region" description="Helical" evidence="1">
    <location>
        <begin position="6"/>
        <end position="24"/>
    </location>
</feature>
<proteinExistence type="predicted"/>
<name>A0A0G0G9H5_9BACT</name>
<dbReference type="EMBL" id="LBSX01000006">
    <property type="protein sequence ID" value="KKQ27748.1"/>
    <property type="molecule type" value="Genomic_DNA"/>
</dbReference>
<reference evidence="2 3" key="1">
    <citation type="journal article" date="2015" name="Nature">
        <title>rRNA introns, odd ribosomes, and small enigmatic genomes across a large radiation of phyla.</title>
        <authorList>
            <person name="Brown C.T."/>
            <person name="Hug L.A."/>
            <person name="Thomas B.C."/>
            <person name="Sharon I."/>
            <person name="Castelle C.J."/>
            <person name="Singh A."/>
            <person name="Wilkins M.J."/>
            <person name="Williams K.H."/>
            <person name="Banfield J.F."/>
        </authorList>
    </citation>
    <scope>NUCLEOTIDE SEQUENCE [LARGE SCALE GENOMIC DNA]</scope>
</reference>
<gene>
    <name evidence="2" type="ORF">US42_C0006G0055</name>
</gene>
<protein>
    <submittedName>
        <fullName evidence="2">Uncharacterized protein</fullName>
    </submittedName>
</protein>
<comment type="caution">
    <text evidence="2">The sequence shown here is derived from an EMBL/GenBank/DDBJ whole genome shotgun (WGS) entry which is preliminary data.</text>
</comment>
<keyword evidence="1" id="KW-1133">Transmembrane helix</keyword>
<dbReference type="AlphaFoldDB" id="A0A0G0G9H5"/>
<keyword evidence="1" id="KW-0472">Membrane</keyword>
<keyword evidence="1" id="KW-0812">Transmembrane</keyword>